<dbReference type="eggNOG" id="ENOG50318IN">
    <property type="taxonomic scope" value="Bacteria"/>
</dbReference>
<keyword evidence="1" id="KW-0732">Signal</keyword>
<feature type="signal peptide" evidence="1">
    <location>
        <begin position="1"/>
        <end position="22"/>
    </location>
</feature>
<evidence type="ECO:0000256" key="1">
    <source>
        <dbReference type="SAM" id="SignalP"/>
    </source>
</evidence>
<dbReference type="InterPro" id="IPR013424">
    <property type="entry name" value="Ice-binding_C"/>
</dbReference>
<reference evidence="4" key="1">
    <citation type="journal article" date="2015" name="Genome Announc.">
        <title>High-Quality Draft Genome Sequence of Desulfovibrio carbinoliphilus FW-101-2B, an Organic Acid-Oxidizing Sulfate-Reducing Bacterium Isolated from Uranium(VI)-Contaminated Groundwater.</title>
        <authorList>
            <person name="Ramsay B.D."/>
            <person name="Hwang C."/>
            <person name="Woo H.L."/>
            <person name="Carroll S.L."/>
            <person name="Lucas S."/>
            <person name="Han J."/>
            <person name="Lapidus A.L."/>
            <person name="Cheng J.F."/>
            <person name="Goodwin L.A."/>
            <person name="Pitluck S."/>
            <person name="Peters L."/>
            <person name="Chertkov O."/>
            <person name="Held B."/>
            <person name="Detter J.C."/>
            <person name="Han C.S."/>
            <person name="Tapia R."/>
            <person name="Land M.L."/>
            <person name="Hauser L.J."/>
            <person name="Kyrpides N.C."/>
            <person name="Ivanova N.N."/>
            <person name="Mikhailova N."/>
            <person name="Pagani I."/>
            <person name="Woyke T."/>
            <person name="Arkin A.P."/>
            <person name="Dehal P."/>
            <person name="Chivian D."/>
            <person name="Criddle C.S."/>
            <person name="Wu W."/>
            <person name="Chakraborty R."/>
            <person name="Hazen T.C."/>
            <person name="Fields M.W."/>
        </authorList>
    </citation>
    <scope>NUCLEOTIDE SEQUENCE [LARGE SCALE GENOMIC DNA]</scope>
    <source>
        <strain evidence="4">FW-101-2B</strain>
    </source>
</reference>
<accession>G7Q7R3</accession>
<gene>
    <name evidence="3" type="ORF">DFW101_1363</name>
</gene>
<dbReference type="AlphaFoldDB" id="G7Q7R3"/>
<proteinExistence type="predicted"/>
<evidence type="ECO:0000313" key="3">
    <source>
        <dbReference type="EMBL" id="EHJ47372.1"/>
    </source>
</evidence>
<feature type="chain" id="PRO_5003503224" evidence="1">
    <location>
        <begin position="23"/>
        <end position="273"/>
    </location>
</feature>
<sequence>MRYIFKFLVAVMVLAMAAQAQASFILDFSQFTGGSVVNSADPLSSVSFATSSTISQSLGADGVLSVGDPFTQAALSDYSTGYTDALTNIFTVTLGGGQLLTIKAPVLTGVLTASGGTPGSFYYLYNVPASGIEIIYSNPSIPLGTQIGTATLIAPSGGLNSDSINGVFNTGTFHLFADINTLTSGIFKSADGTDLASYLTDGYIVRAELAGHINLTSSSINGSDPNNPIINANFTNGGEFSIAATPEPGTMLLMGLGTLGAAVMRRRNRARSC</sequence>
<dbReference type="HOGENOM" id="CLU_1018342_0_0_7"/>
<dbReference type="Proteomes" id="UP000004662">
    <property type="component" value="Chromosome"/>
</dbReference>
<name>G7Q7R3_9BACT</name>
<dbReference type="EMBL" id="CM001368">
    <property type="protein sequence ID" value="EHJ47372.1"/>
    <property type="molecule type" value="Genomic_DNA"/>
</dbReference>
<feature type="domain" description="Ice-binding protein C-terminal" evidence="2">
    <location>
        <begin position="244"/>
        <end position="267"/>
    </location>
</feature>
<dbReference type="RefSeq" id="WP_009180776.1">
    <property type="nucleotide sequence ID" value="NZ_CM001368.1"/>
</dbReference>
<dbReference type="NCBIfam" id="TIGR02595">
    <property type="entry name" value="PEP_CTERM"/>
    <property type="match status" value="1"/>
</dbReference>
<keyword evidence="4" id="KW-1185">Reference proteome</keyword>
<dbReference type="Pfam" id="PF07589">
    <property type="entry name" value="PEP-CTERM"/>
    <property type="match status" value="1"/>
</dbReference>
<dbReference type="OrthoDB" id="9821514at2"/>
<dbReference type="STRING" id="694327.DFW101_1363"/>
<protein>
    <submittedName>
        <fullName evidence="3">PEP motif putative anchor domain protein</fullName>
    </submittedName>
</protein>
<evidence type="ECO:0000313" key="4">
    <source>
        <dbReference type="Proteomes" id="UP000004662"/>
    </source>
</evidence>
<organism evidence="3 4">
    <name type="scientific">Solidesulfovibrio carbinoliphilus subsp. oakridgensis</name>
    <dbReference type="NCBI Taxonomy" id="694327"/>
    <lineage>
        <taxon>Bacteria</taxon>
        <taxon>Pseudomonadati</taxon>
        <taxon>Thermodesulfobacteriota</taxon>
        <taxon>Desulfovibrionia</taxon>
        <taxon>Desulfovibrionales</taxon>
        <taxon>Desulfovibrionaceae</taxon>
        <taxon>Solidesulfovibrio</taxon>
    </lineage>
</organism>
<evidence type="ECO:0000259" key="2">
    <source>
        <dbReference type="Pfam" id="PF07589"/>
    </source>
</evidence>